<accession>A0A0J8AZZ4</accession>
<dbReference type="OrthoDB" id="263283at2759"/>
<evidence type="ECO:0000313" key="1">
    <source>
        <dbReference type="EMBL" id="KMS94339.1"/>
    </source>
</evidence>
<dbReference type="AlphaFoldDB" id="A0A0J8AZZ4"/>
<dbReference type="eggNOG" id="ENOG502QQMR">
    <property type="taxonomic scope" value="Eukaryota"/>
</dbReference>
<evidence type="ECO:0000313" key="2">
    <source>
        <dbReference type="Proteomes" id="UP000035740"/>
    </source>
</evidence>
<evidence type="ECO:0008006" key="3">
    <source>
        <dbReference type="Google" id="ProtNLM"/>
    </source>
</evidence>
<name>A0A0J8AZZ4_BETVV</name>
<keyword evidence="2" id="KW-1185">Reference proteome</keyword>
<dbReference type="Gramene" id="KMS94339">
    <property type="protein sequence ID" value="KMS94339"/>
    <property type="gene ID" value="BVRB_022400"/>
</dbReference>
<organism evidence="1 2">
    <name type="scientific">Beta vulgaris subsp. vulgaris</name>
    <name type="common">Beet</name>
    <dbReference type="NCBI Taxonomy" id="3555"/>
    <lineage>
        <taxon>Eukaryota</taxon>
        <taxon>Viridiplantae</taxon>
        <taxon>Streptophyta</taxon>
        <taxon>Embryophyta</taxon>
        <taxon>Tracheophyta</taxon>
        <taxon>Spermatophyta</taxon>
        <taxon>Magnoliopsida</taxon>
        <taxon>eudicotyledons</taxon>
        <taxon>Gunneridae</taxon>
        <taxon>Pentapetalae</taxon>
        <taxon>Caryophyllales</taxon>
        <taxon>Chenopodiaceae</taxon>
        <taxon>Betoideae</taxon>
        <taxon>Beta</taxon>
    </lineage>
</organism>
<sequence length="119" mass="13794">MYRPERFDPVRFFRDEIDLDQDGYVSEMELRHLTNTNRQIPFSDLTNALINCSLALASARGHTLSPSEGVSVTEETVKSCTPVINMLRPVVEFRKFYKHQKMPMDQVAVLAVHPYKNHR</sequence>
<gene>
    <name evidence="1" type="ORF">BVRB_022400</name>
</gene>
<dbReference type="InterPro" id="IPR018247">
    <property type="entry name" value="EF_Hand_1_Ca_BS"/>
</dbReference>
<protein>
    <recommendedName>
        <fullName evidence="3">EF-hand domain-containing protein</fullName>
    </recommendedName>
</protein>
<proteinExistence type="predicted"/>
<dbReference type="EMBL" id="KQ094195">
    <property type="protein sequence ID" value="KMS94339.1"/>
    <property type="molecule type" value="Genomic_DNA"/>
</dbReference>
<dbReference type="Proteomes" id="UP000035740">
    <property type="component" value="Unassembled WGS sequence"/>
</dbReference>
<dbReference type="PROSITE" id="PS00018">
    <property type="entry name" value="EF_HAND_1"/>
    <property type="match status" value="1"/>
</dbReference>
<reference evidence="1 2" key="1">
    <citation type="journal article" date="2014" name="Nature">
        <title>The genome of the recently domesticated crop plant sugar beet (Beta vulgaris).</title>
        <authorList>
            <person name="Dohm J.C."/>
            <person name="Minoche A.E."/>
            <person name="Holtgrawe D."/>
            <person name="Capella-Gutierrez S."/>
            <person name="Zakrzewski F."/>
            <person name="Tafer H."/>
            <person name="Rupp O."/>
            <person name="Sorensen T.R."/>
            <person name="Stracke R."/>
            <person name="Reinhardt R."/>
            <person name="Goesmann A."/>
            <person name="Kraft T."/>
            <person name="Schulz B."/>
            <person name="Stadler P.F."/>
            <person name="Schmidt T."/>
            <person name="Gabaldon T."/>
            <person name="Lehrach H."/>
            <person name="Weisshaar B."/>
            <person name="Himmelbauer H."/>
        </authorList>
    </citation>
    <scope>NUCLEOTIDE SEQUENCE [LARGE SCALE GENOMIC DNA]</scope>
    <source>
        <tissue evidence="1">Taproot</tissue>
    </source>
</reference>